<evidence type="ECO:0000313" key="6">
    <source>
        <dbReference type="EMBL" id="KAJ3124887.1"/>
    </source>
</evidence>
<proteinExistence type="predicted"/>
<dbReference type="GO" id="GO:0005829">
    <property type="term" value="C:cytosol"/>
    <property type="evidence" value="ECO:0007669"/>
    <property type="project" value="TreeGrafter"/>
</dbReference>
<feature type="binding site" evidence="3">
    <location>
        <position position="664"/>
    </location>
    <ligand>
        <name>ATP</name>
        <dbReference type="ChEBI" id="CHEBI:30616"/>
    </ligand>
</feature>
<dbReference type="Proteomes" id="UP001211907">
    <property type="component" value="Unassembled WGS sequence"/>
</dbReference>
<feature type="region of interest" description="Disordered" evidence="4">
    <location>
        <begin position="758"/>
        <end position="823"/>
    </location>
</feature>
<comment type="caution">
    <text evidence="6">The sequence shown here is derived from an EMBL/GenBank/DDBJ whole genome shotgun (WGS) entry which is preliminary data.</text>
</comment>
<dbReference type="Gene3D" id="1.10.510.10">
    <property type="entry name" value="Transferase(Phosphotransferase) domain 1"/>
    <property type="match status" value="2"/>
</dbReference>
<protein>
    <recommendedName>
        <fullName evidence="5">Protein kinase domain-containing protein</fullName>
    </recommendedName>
</protein>
<dbReference type="PANTHER" id="PTHR24346">
    <property type="entry name" value="MAP/MICROTUBULE AFFINITY-REGULATING KINASE"/>
    <property type="match status" value="1"/>
</dbReference>
<feature type="domain" description="Protein kinase" evidence="5">
    <location>
        <begin position="631"/>
        <end position="993"/>
    </location>
</feature>
<dbReference type="GO" id="GO:0035556">
    <property type="term" value="P:intracellular signal transduction"/>
    <property type="evidence" value="ECO:0007669"/>
    <property type="project" value="TreeGrafter"/>
</dbReference>
<dbReference type="PROSITE" id="PS50011">
    <property type="entry name" value="PROTEIN_KINASE_DOM"/>
    <property type="match status" value="2"/>
</dbReference>
<dbReference type="EMBL" id="JADGJH010000644">
    <property type="protein sequence ID" value="KAJ3124887.1"/>
    <property type="molecule type" value="Genomic_DNA"/>
</dbReference>
<dbReference type="InterPro" id="IPR011009">
    <property type="entry name" value="Kinase-like_dom_sf"/>
</dbReference>
<evidence type="ECO:0000256" key="1">
    <source>
        <dbReference type="ARBA" id="ARBA00022741"/>
    </source>
</evidence>
<dbReference type="FunFam" id="1.10.510.10:FF:000571">
    <property type="entry name" value="Maternal embryonic leucine zipper kinase"/>
    <property type="match status" value="1"/>
</dbReference>
<dbReference type="InterPro" id="IPR000719">
    <property type="entry name" value="Prot_kinase_dom"/>
</dbReference>
<feature type="compositionally biased region" description="Low complexity" evidence="4">
    <location>
        <begin position="758"/>
        <end position="768"/>
    </location>
</feature>
<dbReference type="PROSITE" id="PS00108">
    <property type="entry name" value="PROTEIN_KINASE_ST"/>
    <property type="match status" value="2"/>
</dbReference>
<feature type="region of interest" description="Disordered" evidence="4">
    <location>
        <begin position="560"/>
        <end position="584"/>
    </location>
</feature>
<dbReference type="InterPro" id="IPR017441">
    <property type="entry name" value="Protein_kinase_ATP_BS"/>
</dbReference>
<keyword evidence="1 3" id="KW-0547">Nucleotide-binding</keyword>
<feature type="compositionally biased region" description="Low complexity" evidence="4">
    <location>
        <begin position="528"/>
        <end position="538"/>
    </location>
</feature>
<dbReference type="SMART" id="SM00220">
    <property type="entry name" value="S_TKc"/>
    <property type="match status" value="2"/>
</dbReference>
<dbReference type="GO" id="GO:0004674">
    <property type="term" value="F:protein serine/threonine kinase activity"/>
    <property type="evidence" value="ECO:0007669"/>
    <property type="project" value="TreeGrafter"/>
</dbReference>
<dbReference type="PANTHER" id="PTHR24346:SF72">
    <property type="entry name" value="CAMK PROTEIN KINASE"/>
    <property type="match status" value="1"/>
</dbReference>
<evidence type="ECO:0000256" key="3">
    <source>
        <dbReference type="PROSITE-ProRule" id="PRU10141"/>
    </source>
</evidence>
<feature type="domain" description="Protein kinase" evidence="5">
    <location>
        <begin position="135"/>
        <end position="444"/>
    </location>
</feature>
<evidence type="ECO:0000256" key="4">
    <source>
        <dbReference type="SAM" id="MobiDB-lite"/>
    </source>
</evidence>
<keyword evidence="2 3" id="KW-0067">ATP-binding</keyword>
<dbReference type="GO" id="GO:0045719">
    <property type="term" value="P:negative regulation of glycogen biosynthetic process"/>
    <property type="evidence" value="ECO:0007669"/>
    <property type="project" value="TreeGrafter"/>
</dbReference>
<accession>A0AAD5XH89</accession>
<dbReference type="InterPro" id="IPR008271">
    <property type="entry name" value="Ser/Thr_kinase_AS"/>
</dbReference>
<dbReference type="AlphaFoldDB" id="A0AAD5XH89"/>
<name>A0AAD5XH89_9FUNG</name>
<feature type="compositionally biased region" description="Polar residues" evidence="4">
    <location>
        <begin position="813"/>
        <end position="823"/>
    </location>
</feature>
<dbReference type="Pfam" id="PF00069">
    <property type="entry name" value="Pkinase"/>
    <property type="match status" value="4"/>
</dbReference>
<organism evidence="6 7">
    <name type="scientific">Physocladia obscura</name>
    <dbReference type="NCBI Taxonomy" id="109957"/>
    <lineage>
        <taxon>Eukaryota</taxon>
        <taxon>Fungi</taxon>
        <taxon>Fungi incertae sedis</taxon>
        <taxon>Chytridiomycota</taxon>
        <taxon>Chytridiomycota incertae sedis</taxon>
        <taxon>Chytridiomycetes</taxon>
        <taxon>Chytridiales</taxon>
        <taxon>Chytriomycetaceae</taxon>
        <taxon>Physocladia</taxon>
    </lineage>
</organism>
<evidence type="ECO:0000256" key="2">
    <source>
        <dbReference type="ARBA" id="ARBA00022840"/>
    </source>
</evidence>
<feature type="region of interest" description="Disordered" evidence="4">
    <location>
        <begin position="519"/>
        <end position="544"/>
    </location>
</feature>
<dbReference type="GO" id="GO:0005524">
    <property type="term" value="F:ATP binding"/>
    <property type="evidence" value="ECO:0007669"/>
    <property type="project" value="UniProtKB-UniRule"/>
</dbReference>
<dbReference type="GO" id="GO:0005634">
    <property type="term" value="C:nucleus"/>
    <property type="evidence" value="ECO:0007669"/>
    <property type="project" value="TreeGrafter"/>
</dbReference>
<keyword evidence="7" id="KW-1185">Reference proteome</keyword>
<feature type="compositionally biased region" description="Polar residues" evidence="4">
    <location>
        <begin position="567"/>
        <end position="579"/>
    </location>
</feature>
<dbReference type="PROSITE" id="PS00107">
    <property type="entry name" value="PROTEIN_KINASE_ATP"/>
    <property type="match status" value="2"/>
</dbReference>
<dbReference type="SUPFAM" id="SSF56112">
    <property type="entry name" value="Protein kinase-like (PK-like)"/>
    <property type="match status" value="3"/>
</dbReference>
<feature type="binding site" evidence="3">
    <location>
        <position position="168"/>
    </location>
    <ligand>
        <name>ATP</name>
        <dbReference type="ChEBI" id="CHEBI:30616"/>
    </ligand>
</feature>
<sequence>MKTRSATHNNIIHKQRPEQLSLSLSRRLSIISAASDLGGAQNSLSKICVPKNSLQEAIRKQNCEFGSESKILTQSTQLDSVCIVTEEVPGSASLPSPVSPSVSKVKSTSQSNDRATMHELYKQNPAMNRIFLDRYHLDTQLGIGGFGFVCKATRKSDSFPVAVKFILKKRVNYWFNDVELGSIPMEIHILMRLHSRFIIEYIEYFEDAKFFYLVTELFGDPWTTKSTETTLQQLITDSDAQANARKRTPSSLSKRGTKISGSRMMDISMLQLQSSMDLFECIERNGGLFNTTAKKVFLQIMEGVNYLHSNTVAHGDLKDENIVIDENYNVKIIDFGSAYSEEPNCILKTHNSFLGTVQYAPPEVLAGFSFLMYPADIWACGVLLYLILCGETPFATASQAIGESYRVPRNVCDPAAINLMNLMMLKNPKKRPTAMQRIVNKIEVKKRKKESMSEQLSVNRYKTRNRSPTRRNSEAHRNSTDPIRSTGTSVAATKFGLVSSPKYASESESESENRLSLYAKSGLRKSSNKGTNSNSKPSFQIPFASSPKSDALPSFGFFSSSPSSHFQNRSNRDNSPTPKNRNKEIILRPLNLQTDESDDDNVMFEKMAKLIKLKELVQIHPHMNKQFLQCFALVSKLGTGGYGFVCEARRKDDGHSVAVKFILKKRVTLWHQTDRIPMEIYLLKHVGHRNVIQYICHYEDTKFFYLVTELFGNIAENQHQLAGTSPISAILTQHRQSSNSKKLSGIVVFSAFMRKISGSSSDAGRSPSSPTPNAKTTANDDKNEQQPDEQTNLTLKRPLLDASTSTPKRKMHSPTSSTPVKNGSLPSVDLFEYLEKHDGLPDETAKQIFKQIVEAVCYLHSENIAHGDLKDENIIIDEKCNVKLIDFGSACVETDKSPLHMKFRGTIEFAPPEVLNGTGFRAKSADTWGLGILLYLILCGEMPFADSQQASYGLYRDPRFELDPIAIDLLNKLLKKDPTRRITATKALEHNWFS</sequence>
<gene>
    <name evidence="6" type="ORF">HK100_011073</name>
</gene>
<dbReference type="Gene3D" id="3.30.200.20">
    <property type="entry name" value="Phosphorylase Kinase, domain 1"/>
    <property type="match status" value="2"/>
</dbReference>
<evidence type="ECO:0000313" key="7">
    <source>
        <dbReference type="Proteomes" id="UP001211907"/>
    </source>
</evidence>
<feature type="region of interest" description="Disordered" evidence="4">
    <location>
        <begin position="445"/>
        <end position="488"/>
    </location>
</feature>
<reference evidence="6" key="1">
    <citation type="submission" date="2020-05" db="EMBL/GenBank/DDBJ databases">
        <title>Phylogenomic resolution of chytrid fungi.</title>
        <authorList>
            <person name="Stajich J.E."/>
            <person name="Amses K."/>
            <person name="Simmons R."/>
            <person name="Seto K."/>
            <person name="Myers J."/>
            <person name="Bonds A."/>
            <person name="Quandt C.A."/>
            <person name="Barry K."/>
            <person name="Liu P."/>
            <person name="Grigoriev I."/>
            <person name="Longcore J.E."/>
            <person name="James T.Y."/>
        </authorList>
    </citation>
    <scope>NUCLEOTIDE SEQUENCE</scope>
    <source>
        <strain evidence="6">JEL0513</strain>
    </source>
</reference>
<evidence type="ECO:0000259" key="5">
    <source>
        <dbReference type="PROSITE" id="PS50011"/>
    </source>
</evidence>